<dbReference type="KEGG" id="dej:AWY79_07170"/>
<dbReference type="RefSeq" id="WP_066801983.1">
    <property type="nucleotide sequence ID" value="NZ_CP014206.1"/>
</dbReference>
<evidence type="ECO:0000313" key="3">
    <source>
        <dbReference type="Proteomes" id="UP000055611"/>
    </source>
</evidence>
<dbReference type="Proteomes" id="UP000295506">
    <property type="component" value="Unassembled WGS sequence"/>
</dbReference>
<dbReference type="OrthoDB" id="5457928at2"/>
<dbReference type="Proteomes" id="UP000055611">
    <property type="component" value="Chromosome"/>
</dbReference>
<reference evidence="2 4" key="2">
    <citation type="submission" date="2019-03" db="EMBL/GenBank/DDBJ databases">
        <title>Genomic Encyclopedia of Type Strains, Phase IV (KMG-IV): sequencing the most valuable type-strain genomes for metagenomic binning, comparative biology and taxonomic classification.</title>
        <authorList>
            <person name="Goeker M."/>
        </authorList>
    </citation>
    <scope>NUCLEOTIDE SEQUENCE [LARGE SCALE GENOMIC DNA]</scope>
    <source>
        <strain evidence="2 4">DSM 101483</strain>
    </source>
</reference>
<reference evidence="1 3" key="1">
    <citation type="journal article" date="2016" name="Front. Microbiol.">
        <title>Genome Sequence of the Piezophilic, Mesophilic Sulfate-Reducing Bacterium Desulfovibrio indicus J2T.</title>
        <authorList>
            <person name="Cao J."/>
            <person name="Maignien L."/>
            <person name="Shao Z."/>
            <person name="Alain K."/>
            <person name="Jebbar M."/>
        </authorList>
    </citation>
    <scope>NUCLEOTIDE SEQUENCE [LARGE SCALE GENOMIC DNA]</scope>
    <source>
        <strain evidence="1 3">J2</strain>
    </source>
</reference>
<dbReference type="EMBL" id="SOBK01000001">
    <property type="protein sequence ID" value="TDT91896.1"/>
    <property type="molecule type" value="Genomic_DNA"/>
</dbReference>
<gene>
    <name evidence="1" type="ORF">AWY79_07170</name>
    <name evidence="2" type="ORF">EDC59_101299</name>
</gene>
<sequence>MSESDKPRAVESWEIMLLSRDKVGATELQKIFSRGQTQINRYCMSPLCGDAQRNPLDRLRLMFEKLVENGEDELVRASLNILAECIDCRVKPLGKPRPDKDTVEEECLDDYPELTELDRLIGRREHPRVVQRQAERVKQEVDETLVSYLELWNRKYGTLR</sequence>
<name>A0A126QLV7_9BACT</name>
<keyword evidence="3" id="KW-1185">Reference proteome</keyword>
<proteinExistence type="predicted"/>
<evidence type="ECO:0000313" key="4">
    <source>
        <dbReference type="Proteomes" id="UP000295506"/>
    </source>
</evidence>
<protein>
    <submittedName>
        <fullName evidence="2">Uncharacterized protein</fullName>
    </submittedName>
</protein>
<organism evidence="2 4">
    <name type="scientific">Pseudodesulfovibrio indicus</name>
    <dbReference type="NCBI Taxonomy" id="1716143"/>
    <lineage>
        <taxon>Bacteria</taxon>
        <taxon>Pseudomonadati</taxon>
        <taxon>Thermodesulfobacteriota</taxon>
        <taxon>Desulfovibrionia</taxon>
        <taxon>Desulfovibrionales</taxon>
        <taxon>Desulfovibrionaceae</taxon>
    </lineage>
</organism>
<evidence type="ECO:0000313" key="1">
    <source>
        <dbReference type="EMBL" id="AMK10904.1"/>
    </source>
</evidence>
<dbReference type="AlphaFoldDB" id="A0A126QLV7"/>
<dbReference type="EMBL" id="CP014206">
    <property type="protein sequence ID" value="AMK10904.1"/>
    <property type="molecule type" value="Genomic_DNA"/>
</dbReference>
<accession>A0A126QLV7</accession>
<evidence type="ECO:0000313" key="2">
    <source>
        <dbReference type="EMBL" id="TDT91896.1"/>
    </source>
</evidence>